<evidence type="ECO:0000256" key="1">
    <source>
        <dbReference type="SAM" id="Phobius"/>
    </source>
</evidence>
<organism evidence="2 3">
    <name type="scientific">Ruminococcus bovis</name>
    <dbReference type="NCBI Taxonomy" id="2564099"/>
    <lineage>
        <taxon>Bacteria</taxon>
        <taxon>Bacillati</taxon>
        <taxon>Bacillota</taxon>
        <taxon>Clostridia</taxon>
        <taxon>Eubacteriales</taxon>
        <taxon>Oscillospiraceae</taxon>
        <taxon>Ruminococcus</taxon>
    </lineage>
</organism>
<keyword evidence="1" id="KW-1133">Transmembrane helix</keyword>
<keyword evidence="3" id="KW-1185">Reference proteome</keyword>
<reference evidence="2 3" key="1">
    <citation type="submission" date="2019-04" db="EMBL/GenBank/DDBJ databases">
        <authorList>
            <person name="Embree M."/>
            <person name="Gaffney J.R."/>
        </authorList>
    </citation>
    <scope>NUCLEOTIDE SEQUENCE [LARGE SCALE GENOMIC DNA]</scope>
    <source>
        <strain evidence="2 3">JE7A12</strain>
    </source>
</reference>
<protein>
    <recommendedName>
        <fullName evidence="4">DUF3139 domain-containing protein</fullName>
    </recommendedName>
</protein>
<evidence type="ECO:0008006" key="4">
    <source>
        <dbReference type="Google" id="ProtNLM"/>
    </source>
</evidence>
<dbReference type="AlphaFoldDB" id="A0A4P8XTE0"/>
<sequence>MKTKKIFSKRNILITLAIIFSLLICYSLYFCYLSYEIVKNINQSSSYKAFQSSEYSKYIKDEYDYDRMHFCENKPNTDEKYYGIYIAIPLWNKVTVYHYYIHEVRDKNGHILSGGGDLFDPCKTRIEYFYENNHIVINESEEYIESAWQNKY</sequence>
<dbReference type="EMBL" id="CP039381">
    <property type="protein sequence ID" value="QCT06221.1"/>
    <property type="molecule type" value="Genomic_DNA"/>
</dbReference>
<evidence type="ECO:0000313" key="2">
    <source>
        <dbReference type="EMBL" id="QCT06221.1"/>
    </source>
</evidence>
<feature type="transmembrane region" description="Helical" evidence="1">
    <location>
        <begin position="12"/>
        <end position="35"/>
    </location>
</feature>
<dbReference type="Proteomes" id="UP000301475">
    <property type="component" value="Chromosome"/>
</dbReference>
<dbReference type="KEGG" id="ruj:E5Z56_02040"/>
<name>A0A4P8XTE0_9FIRM</name>
<gene>
    <name evidence="2" type="ORF">E5Z56_02040</name>
</gene>
<accession>A0A4P8XTE0</accession>
<keyword evidence="1" id="KW-0812">Transmembrane</keyword>
<keyword evidence="1" id="KW-0472">Membrane</keyword>
<dbReference type="RefSeq" id="WP_138156308.1">
    <property type="nucleotide sequence ID" value="NZ_CP039381.1"/>
</dbReference>
<evidence type="ECO:0000313" key="3">
    <source>
        <dbReference type="Proteomes" id="UP000301475"/>
    </source>
</evidence>
<proteinExistence type="predicted"/>